<accession>A0A183BVP5</accession>
<organism evidence="1 2">
    <name type="scientific">Globodera pallida</name>
    <name type="common">Potato cyst nematode worm</name>
    <name type="synonym">Heterodera pallida</name>
    <dbReference type="NCBI Taxonomy" id="36090"/>
    <lineage>
        <taxon>Eukaryota</taxon>
        <taxon>Metazoa</taxon>
        <taxon>Ecdysozoa</taxon>
        <taxon>Nematoda</taxon>
        <taxon>Chromadorea</taxon>
        <taxon>Rhabditida</taxon>
        <taxon>Tylenchina</taxon>
        <taxon>Tylenchomorpha</taxon>
        <taxon>Tylenchoidea</taxon>
        <taxon>Heteroderidae</taxon>
        <taxon>Heteroderinae</taxon>
        <taxon>Globodera</taxon>
    </lineage>
</organism>
<protein>
    <submittedName>
        <fullName evidence="2 3">tRNA-synt_1g domain-containing protein</fullName>
    </submittedName>
</protein>
<keyword evidence="1" id="KW-1185">Reference proteome</keyword>
<reference evidence="1" key="1">
    <citation type="submission" date="2013-12" db="EMBL/GenBank/DDBJ databases">
        <authorList>
            <person name="Aslett M."/>
        </authorList>
    </citation>
    <scope>NUCLEOTIDE SEQUENCE [LARGE SCALE GENOMIC DNA]</scope>
    <source>
        <strain evidence="1">Lindley</strain>
    </source>
</reference>
<reference evidence="2 3" key="3">
    <citation type="submission" date="2016-06" db="UniProtKB">
        <authorList>
            <consortium name="WormBaseParasite"/>
        </authorList>
    </citation>
    <scope>IDENTIFICATION</scope>
</reference>
<sequence length="67" mass="7639">MFVEGEWEEAVNTLGQRLFGDCWPTCSNPLGHVSFFFSPQQLREANIHFRFYIQRPGEASPSGFTVA</sequence>
<evidence type="ECO:0000313" key="1">
    <source>
        <dbReference type="Proteomes" id="UP000050741"/>
    </source>
</evidence>
<dbReference type="WBParaSite" id="GPLIN_000597000">
    <property type="protein sequence ID" value="GPLIN_000597000"/>
    <property type="gene ID" value="GPLIN_000597000"/>
</dbReference>
<dbReference type="Proteomes" id="UP000050741">
    <property type="component" value="Unassembled WGS sequence"/>
</dbReference>
<dbReference type="Gene3D" id="2.60.120.650">
    <property type="entry name" value="Cupin"/>
    <property type="match status" value="1"/>
</dbReference>
<dbReference type="AlphaFoldDB" id="A0A183BVP5"/>
<proteinExistence type="predicted"/>
<evidence type="ECO:0000313" key="3">
    <source>
        <dbReference type="WBParaSite" id="GPLIN_000597000"/>
    </source>
</evidence>
<reference evidence="1" key="2">
    <citation type="submission" date="2014-05" db="EMBL/GenBank/DDBJ databases">
        <title>The genome and life-stage specific transcriptomes of Globodera pallida elucidate key aspects of plant parasitism by a cyst nematode.</title>
        <authorList>
            <person name="Cotton J.A."/>
            <person name="Lilley C.J."/>
            <person name="Jones L.M."/>
            <person name="Kikuchi T."/>
            <person name="Reid A.J."/>
            <person name="Thorpe P."/>
            <person name="Tsai I.J."/>
            <person name="Beasley H."/>
            <person name="Blok V."/>
            <person name="Cock P.J.A."/>
            <person name="Van den Akker S.E."/>
            <person name="Holroyd N."/>
            <person name="Hunt M."/>
            <person name="Mantelin S."/>
            <person name="Naghra H."/>
            <person name="Pain A."/>
            <person name="Palomares-Rius J.E."/>
            <person name="Zarowiecki M."/>
            <person name="Berriman M."/>
            <person name="Jones J.T."/>
            <person name="Urwin P.E."/>
        </authorList>
    </citation>
    <scope>NUCLEOTIDE SEQUENCE [LARGE SCALE GENOMIC DNA]</scope>
    <source>
        <strain evidence="1">Lindley</strain>
    </source>
</reference>
<name>A0A183BVP5_GLOPA</name>
<dbReference type="WBParaSite" id="GPLIN_000468300">
    <property type="protein sequence ID" value="GPLIN_000468300"/>
    <property type="gene ID" value="GPLIN_000468300"/>
</dbReference>
<evidence type="ECO:0000313" key="2">
    <source>
        <dbReference type="WBParaSite" id="GPLIN_000468300"/>
    </source>
</evidence>